<dbReference type="AlphaFoldDB" id="A0AAV9C9B2"/>
<protein>
    <recommendedName>
        <fullName evidence="2">Transposase MuDR plant domain-containing protein</fullName>
    </recommendedName>
</protein>
<evidence type="ECO:0000313" key="4">
    <source>
        <dbReference type="Proteomes" id="UP001180020"/>
    </source>
</evidence>
<comment type="caution">
    <text evidence="3">The sequence shown here is derived from an EMBL/GenBank/DDBJ whole genome shotgun (WGS) entry which is preliminary data.</text>
</comment>
<dbReference type="Proteomes" id="UP001180020">
    <property type="component" value="Unassembled WGS sequence"/>
</dbReference>
<organism evidence="3 4">
    <name type="scientific">Acorus calamus</name>
    <name type="common">Sweet flag</name>
    <dbReference type="NCBI Taxonomy" id="4465"/>
    <lineage>
        <taxon>Eukaryota</taxon>
        <taxon>Viridiplantae</taxon>
        <taxon>Streptophyta</taxon>
        <taxon>Embryophyta</taxon>
        <taxon>Tracheophyta</taxon>
        <taxon>Spermatophyta</taxon>
        <taxon>Magnoliopsida</taxon>
        <taxon>Liliopsida</taxon>
        <taxon>Acoraceae</taxon>
        <taxon>Acorus</taxon>
    </lineage>
</organism>
<evidence type="ECO:0000259" key="2">
    <source>
        <dbReference type="Pfam" id="PF03108"/>
    </source>
</evidence>
<reference evidence="3" key="1">
    <citation type="journal article" date="2023" name="Nat. Commun.">
        <title>Diploid and tetraploid genomes of Acorus and the evolution of monocots.</title>
        <authorList>
            <person name="Ma L."/>
            <person name="Liu K.W."/>
            <person name="Li Z."/>
            <person name="Hsiao Y.Y."/>
            <person name="Qi Y."/>
            <person name="Fu T."/>
            <person name="Tang G.D."/>
            <person name="Zhang D."/>
            <person name="Sun W.H."/>
            <person name="Liu D.K."/>
            <person name="Li Y."/>
            <person name="Chen G.Z."/>
            <person name="Liu X.D."/>
            <person name="Liao X.Y."/>
            <person name="Jiang Y.T."/>
            <person name="Yu X."/>
            <person name="Hao Y."/>
            <person name="Huang J."/>
            <person name="Zhao X.W."/>
            <person name="Ke S."/>
            <person name="Chen Y.Y."/>
            <person name="Wu W.L."/>
            <person name="Hsu J.L."/>
            <person name="Lin Y.F."/>
            <person name="Huang M.D."/>
            <person name="Li C.Y."/>
            <person name="Huang L."/>
            <person name="Wang Z.W."/>
            <person name="Zhao X."/>
            <person name="Zhong W.Y."/>
            <person name="Peng D.H."/>
            <person name="Ahmad S."/>
            <person name="Lan S."/>
            <person name="Zhang J.S."/>
            <person name="Tsai W.C."/>
            <person name="Van de Peer Y."/>
            <person name="Liu Z.J."/>
        </authorList>
    </citation>
    <scope>NUCLEOTIDE SEQUENCE</scope>
    <source>
        <strain evidence="3">CP</strain>
    </source>
</reference>
<gene>
    <name evidence="3" type="ORF">QJS10_CPB20g00815</name>
</gene>
<evidence type="ECO:0000256" key="1">
    <source>
        <dbReference type="SAM" id="MobiDB-lite"/>
    </source>
</evidence>
<reference evidence="3" key="2">
    <citation type="submission" date="2023-06" db="EMBL/GenBank/DDBJ databases">
        <authorList>
            <person name="Ma L."/>
            <person name="Liu K.-W."/>
            <person name="Li Z."/>
            <person name="Hsiao Y.-Y."/>
            <person name="Qi Y."/>
            <person name="Fu T."/>
            <person name="Tang G."/>
            <person name="Zhang D."/>
            <person name="Sun W.-H."/>
            <person name="Liu D.-K."/>
            <person name="Li Y."/>
            <person name="Chen G.-Z."/>
            <person name="Liu X.-D."/>
            <person name="Liao X.-Y."/>
            <person name="Jiang Y.-T."/>
            <person name="Yu X."/>
            <person name="Hao Y."/>
            <person name="Huang J."/>
            <person name="Zhao X.-W."/>
            <person name="Ke S."/>
            <person name="Chen Y.-Y."/>
            <person name="Wu W.-L."/>
            <person name="Hsu J.-L."/>
            <person name="Lin Y.-F."/>
            <person name="Huang M.-D."/>
            <person name="Li C.-Y."/>
            <person name="Huang L."/>
            <person name="Wang Z.-W."/>
            <person name="Zhao X."/>
            <person name="Zhong W.-Y."/>
            <person name="Peng D.-H."/>
            <person name="Ahmad S."/>
            <person name="Lan S."/>
            <person name="Zhang J.-S."/>
            <person name="Tsai W.-C."/>
            <person name="Van De Peer Y."/>
            <person name="Liu Z.-J."/>
        </authorList>
    </citation>
    <scope>NUCLEOTIDE SEQUENCE</scope>
    <source>
        <strain evidence="3">CP</strain>
        <tissue evidence="3">Leaves</tissue>
    </source>
</reference>
<proteinExistence type="predicted"/>
<dbReference type="Pfam" id="PF03108">
    <property type="entry name" value="DBD_Tnp_Mut"/>
    <property type="match status" value="1"/>
</dbReference>
<feature type="region of interest" description="Disordered" evidence="1">
    <location>
        <begin position="95"/>
        <end position="134"/>
    </location>
</feature>
<feature type="domain" description="Transposase MuDR plant" evidence="2">
    <location>
        <begin position="244"/>
        <end position="307"/>
    </location>
</feature>
<dbReference type="InterPro" id="IPR004332">
    <property type="entry name" value="Transposase_MuDR"/>
</dbReference>
<name>A0AAV9C9B2_ACOCL</name>
<accession>A0AAV9C9B2</accession>
<dbReference type="EMBL" id="JAUJYO010000020">
    <property type="protein sequence ID" value="KAK1285411.1"/>
    <property type="molecule type" value="Genomic_DNA"/>
</dbReference>
<evidence type="ECO:0000313" key="3">
    <source>
        <dbReference type="EMBL" id="KAK1285411.1"/>
    </source>
</evidence>
<feature type="compositionally biased region" description="Basic and acidic residues" evidence="1">
    <location>
        <begin position="95"/>
        <end position="112"/>
    </location>
</feature>
<keyword evidence="4" id="KW-1185">Reference proteome</keyword>
<sequence>MDDLYRVTFLYGGYWKPVKSRNGQNYVEEVKTDAQLLDIFKENEMIHKFSLYVISSDKTADEVVEAVERSKTVKQSDVVDLHIHEEEVVEAMERSAEEEAQRVAQEESERPASAKGAVDTVDEEGTAEIESGAKLPVELSNEEYSCGTLYPMLINYLKMMVMIFKLVKISLASPNIMRRSWRVGRSRLSDEELGGEENTHEELEYGKKEPTVHEQMEYSCSDSDMSVGDYGGTVLHYDPELPVMEVGSQFSNVDEFRSALRQHGILHEFGAKYIKNDKFRVTAKCQGVDCPWRIHASVIQDNVTFEVKTLMSDHSCTSVNKMERQACTKSFQTCSANL</sequence>